<dbReference type="Pfam" id="PF05569">
    <property type="entry name" value="Peptidase_M56"/>
    <property type="match status" value="1"/>
</dbReference>
<feature type="transmembrane region" description="Helical" evidence="1">
    <location>
        <begin position="166"/>
        <end position="184"/>
    </location>
</feature>
<dbReference type="Proteomes" id="UP000282311">
    <property type="component" value="Unassembled WGS sequence"/>
</dbReference>
<evidence type="ECO:0000259" key="2">
    <source>
        <dbReference type="Pfam" id="PF05569"/>
    </source>
</evidence>
<organism evidence="3 4">
    <name type="scientific">Paenibacillus ginsengarvi</name>
    <dbReference type="NCBI Taxonomy" id="400777"/>
    <lineage>
        <taxon>Bacteria</taxon>
        <taxon>Bacillati</taxon>
        <taxon>Bacillota</taxon>
        <taxon>Bacilli</taxon>
        <taxon>Bacillales</taxon>
        <taxon>Paenibacillaceae</taxon>
        <taxon>Paenibacillus</taxon>
    </lineage>
</organism>
<dbReference type="InterPro" id="IPR008756">
    <property type="entry name" value="Peptidase_M56"/>
</dbReference>
<gene>
    <name evidence="3" type="ORF">D7M11_21840</name>
</gene>
<dbReference type="PANTHER" id="PTHR34978:SF3">
    <property type="entry name" value="SLR0241 PROTEIN"/>
    <property type="match status" value="1"/>
</dbReference>
<evidence type="ECO:0000313" key="3">
    <source>
        <dbReference type="EMBL" id="RKN79015.1"/>
    </source>
</evidence>
<feature type="domain" description="Peptidase M56" evidence="2">
    <location>
        <begin position="64"/>
        <end position="247"/>
    </location>
</feature>
<reference evidence="3 4" key="1">
    <citation type="journal article" date="2007" name="Int. J. Syst. Evol. Microbiol.">
        <title>Paenibacillus ginsengarvi sp. nov., isolated from soil from ginseng cultivation.</title>
        <authorList>
            <person name="Yoon M.H."/>
            <person name="Ten L.N."/>
            <person name="Im W.T."/>
        </authorList>
    </citation>
    <scope>NUCLEOTIDE SEQUENCE [LARGE SCALE GENOMIC DNA]</scope>
    <source>
        <strain evidence="3 4">KCTC 13059</strain>
    </source>
</reference>
<dbReference type="EMBL" id="RBAH01000017">
    <property type="protein sequence ID" value="RKN79015.1"/>
    <property type="molecule type" value="Genomic_DNA"/>
</dbReference>
<dbReference type="PANTHER" id="PTHR34978">
    <property type="entry name" value="POSSIBLE SENSOR-TRANSDUCER PROTEIN BLAR"/>
    <property type="match status" value="1"/>
</dbReference>
<sequence length="285" mass="31863">MNWNLRSRRLFWTSTLFAGLLLAQMVTYMLQTVIELNLGLNVFTACHGLLTALGLPALAYLLDALVVYTLVSAIWKTAAQVLSTRKARKRFLRLADTKKTEELRRRFAWSEPLELAVIRHPSSMAFTMGLYRPLIVLSSGLLELLSDRELEAVIRHERHHQLSRDPLVSFLLELFASVFSYLPILRWTSGQHRIAREVVADQYATACMGTFEFLAGALLKLARSAAPARKPFSYSSFAETSINCRIMQMVDPEAGPPLRMPLRLAALSAGVTALLTAAFCAGLLH</sequence>
<feature type="transmembrane region" description="Helical" evidence="1">
    <location>
        <begin position="264"/>
        <end position="284"/>
    </location>
</feature>
<name>A0A3B0BZC7_9BACL</name>
<keyword evidence="1" id="KW-0472">Membrane</keyword>
<dbReference type="Gene3D" id="3.30.2010.10">
    <property type="entry name" value="Metalloproteases ('zincins'), catalytic domain"/>
    <property type="match status" value="1"/>
</dbReference>
<dbReference type="InterPro" id="IPR052173">
    <property type="entry name" value="Beta-lactam_resp_regulator"/>
</dbReference>
<keyword evidence="1" id="KW-1133">Transmembrane helix</keyword>
<accession>A0A3B0BZC7</accession>
<dbReference type="RefSeq" id="WP_120749384.1">
    <property type="nucleotide sequence ID" value="NZ_RBAH01000017.1"/>
</dbReference>
<evidence type="ECO:0000256" key="1">
    <source>
        <dbReference type="SAM" id="Phobius"/>
    </source>
</evidence>
<dbReference type="OrthoDB" id="2448482at2"/>
<feature type="transmembrane region" description="Helical" evidence="1">
    <location>
        <begin position="49"/>
        <end position="75"/>
    </location>
</feature>
<keyword evidence="1" id="KW-0812">Transmembrane</keyword>
<proteinExistence type="predicted"/>
<protein>
    <submittedName>
        <fullName evidence="3">M56 family peptidase</fullName>
    </submittedName>
</protein>
<dbReference type="CDD" id="cd07326">
    <property type="entry name" value="M56_BlaR1_MecR1_like"/>
    <property type="match status" value="1"/>
</dbReference>
<evidence type="ECO:0000313" key="4">
    <source>
        <dbReference type="Proteomes" id="UP000282311"/>
    </source>
</evidence>
<keyword evidence="4" id="KW-1185">Reference proteome</keyword>
<comment type="caution">
    <text evidence="3">The sequence shown here is derived from an EMBL/GenBank/DDBJ whole genome shotgun (WGS) entry which is preliminary data.</text>
</comment>
<dbReference type="AlphaFoldDB" id="A0A3B0BZC7"/>